<feature type="transmembrane region" description="Helical" evidence="6">
    <location>
        <begin position="159"/>
        <end position="181"/>
    </location>
</feature>
<accession>A0ABW4NAQ3</accession>
<comment type="subcellular location">
    <subcellularLocation>
        <location evidence="1">Membrane</location>
        <topology evidence="1">Multi-pass membrane protein</topology>
    </subcellularLocation>
</comment>
<evidence type="ECO:0000256" key="6">
    <source>
        <dbReference type="SAM" id="Phobius"/>
    </source>
</evidence>
<proteinExistence type="inferred from homology"/>
<dbReference type="InterPro" id="IPR012506">
    <property type="entry name" value="TMEM86B-like"/>
</dbReference>
<name>A0ABW4NAQ3_9SPHN</name>
<sequence>MSIDLRARPQMLWWFALFVGASYFIADKMALQGPDMVAWKGFGVGLLALWAARHADDVQGWAIATILAAGATGDVLIETHGLVAGALAFLIGHLLAIALYARGAWRRGWPLVVCVAVGVSVVGYALTGAAGVAVYAAALGGMAGAASLGRFGRWPMAGAWLFVVSDVLLFARMDVLAGSVIPSLLIWPTYFAGQALIAWGVVSTLVAEQHG</sequence>
<feature type="transmembrane region" description="Helical" evidence="6">
    <location>
        <begin position="37"/>
        <end position="53"/>
    </location>
</feature>
<dbReference type="Proteomes" id="UP001597283">
    <property type="component" value="Unassembled WGS sequence"/>
</dbReference>
<evidence type="ECO:0000313" key="7">
    <source>
        <dbReference type="EMBL" id="MFD1787217.1"/>
    </source>
</evidence>
<gene>
    <name evidence="7" type="ORF">ACFSC3_06510</name>
</gene>
<evidence type="ECO:0000256" key="5">
    <source>
        <dbReference type="ARBA" id="ARBA00023136"/>
    </source>
</evidence>
<comment type="caution">
    <text evidence="7">The sequence shown here is derived from an EMBL/GenBank/DDBJ whole genome shotgun (WGS) entry which is preliminary data.</text>
</comment>
<dbReference type="PANTHER" id="PTHR31885">
    <property type="entry name" value="GH04784P"/>
    <property type="match status" value="1"/>
</dbReference>
<evidence type="ECO:0000256" key="1">
    <source>
        <dbReference type="ARBA" id="ARBA00004141"/>
    </source>
</evidence>
<dbReference type="EMBL" id="JBHUFC010000002">
    <property type="protein sequence ID" value="MFD1787217.1"/>
    <property type="molecule type" value="Genomic_DNA"/>
</dbReference>
<feature type="transmembrane region" description="Helical" evidence="6">
    <location>
        <begin position="83"/>
        <end position="101"/>
    </location>
</feature>
<keyword evidence="4 6" id="KW-1133">Transmembrane helix</keyword>
<dbReference type="RefSeq" id="WP_380939577.1">
    <property type="nucleotide sequence ID" value="NZ_JBHUFC010000002.1"/>
</dbReference>
<organism evidence="7 8">
    <name type="scientific">Sphingomonas floccifaciens</name>
    <dbReference type="NCBI Taxonomy" id="1844115"/>
    <lineage>
        <taxon>Bacteria</taxon>
        <taxon>Pseudomonadati</taxon>
        <taxon>Pseudomonadota</taxon>
        <taxon>Alphaproteobacteria</taxon>
        <taxon>Sphingomonadales</taxon>
        <taxon>Sphingomonadaceae</taxon>
        <taxon>Sphingomonas</taxon>
    </lineage>
</organism>
<keyword evidence="5 6" id="KW-0472">Membrane</keyword>
<evidence type="ECO:0000256" key="2">
    <source>
        <dbReference type="ARBA" id="ARBA00007375"/>
    </source>
</evidence>
<reference evidence="8" key="1">
    <citation type="journal article" date="2019" name="Int. J. Syst. Evol. Microbiol.">
        <title>The Global Catalogue of Microorganisms (GCM) 10K type strain sequencing project: providing services to taxonomists for standard genome sequencing and annotation.</title>
        <authorList>
            <consortium name="The Broad Institute Genomics Platform"/>
            <consortium name="The Broad Institute Genome Sequencing Center for Infectious Disease"/>
            <person name="Wu L."/>
            <person name="Ma J."/>
        </authorList>
    </citation>
    <scope>NUCLEOTIDE SEQUENCE [LARGE SCALE GENOMIC DNA]</scope>
    <source>
        <strain evidence="8">Q85</strain>
    </source>
</reference>
<feature type="transmembrane region" description="Helical" evidence="6">
    <location>
        <begin position="60"/>
        <end position="77"/>
    </location>
</feature>
<keyword evidence="8" id="KW-1185">Reference proteome</keyword>
<comment type="similarity">
    <text evidence="2">Belongs to the TMEM86 family.</text>
</comment>
<evidence type="ECO:0000256" key="3">
    <source>
        <dbReference type="ARBA" id="ARBA00022692"/>
    </source>
</evidence>
<dbReference type="Pfam" id="PF07947">
    <property type="entry name" value="YhhN"/>
    <property type="match status" value="1"/>
</dbReference>
<feature type="transmembrane region" description="Helical" evidence="6">
    <location>
        <begin position="187"/>
        <end position="207"/>
    </location>
</feature>
<evidence type="ECO:0000256" key="4">
    <source>
        <dbReference type="ARBA" id="ARBA00022989"/>
    </source>
</evidence>
<feature type="transmembrane region" description="Helical" evidence="6">
    <location>
        <begin position="12"/>
        <end position="31"/>
    </location>
</feature>
<dbReference type="PANTHER" id="PTHR31885:SF6">
    <property type="entry name" value="GH04784P"/>
    <property type="match status" value="1"/>
</dbReference>
<keyword evidence="3 6" id="KW-0812">Transmembrane</keyword>
<evidence type="ECO:0000313" key="8">
    <source>
        <dbReference type="Proteomes" id="UP001597283"/>
    </source>
</evidence>
<protein>
    <submittedName>
        <fullName evidence="7">Lysoplasmalogenase family protein</fullName>
    </submittedName>
</protein>